<dbReference type="FunFam" id="1.20.1280.50:FF:000145">
    <property type="entry name" value="Predicted protein"/>
    <property type="match status" value="1"/>
</dbReference>
<dbReference type="RefSeq" id="XP_024358877.1">
    <property type="nucleotide sequence ID" value="XM_024503109.2"/>
</dbReference>
<dbReference type="HOGENOM" id="CLU_740549_0_0_1"/>
<dbReference type="GeneID" id="112273986"/>
<dbReference type="Gene3D" id="1.20.1280.50">
    <property type="match status" value="1"/>
</dbReference>
<evidence type="ECO:0000313" key="4">
    <source>
        <dbReference type="Proteomes" id="UP000006727"/>
    </source>
</evidence>
<dbReference type="GO" id="GO:0031146">
    <property type="term" value="P:SCF-dependent proteasomal ubiquitin-dependent protein catabolic process"/>
    <property type="evidence" value="ECO:0000318"/>
    <property type="project" value="GO_Central"/>
</dbReference>
<reference evidence="2 4" key="1">
    <citation type="journal article" date="2008" name="Science">
        <title>The Physcomitrella genome reveals evolutionary insights into the conquest of land by plants.</title>
        <authorList>
            <person name="Rensing S."/>
            <person name="Lang D."/>
            <person name="Zimmer A."/>
            <person name="Terry A."/>
            <person name="Salamov A."/>
            <person name="Shapiro H."/>
            <person name="Nishiyama T."/>
            <person name="Perroud P.-F."/>
            <person name="Lindquist E."/>
            <person name="Kamisugi Y."/>
            <person name="Tanahashi T."/>
            <person name="Sakakibara K."/>
            <person name="Fujita T."/>
            <person name="Oishi K."/>
            <person name="Shin-I T."/>
            <person name="Kuroki Y."/>
            <person name="Toyoda A."/>
            <person name="Suzuki Y."/>
            <person name="Hashimoto A."/>
            <person name="Yamaguchi K."/>
            <person name="Sugano A."/>
            <person name="Kohara Y."/>
            <person name="Fujiyama A."/>
            <person name="Anterola A."/>
            <person name="Aoki S."/>
            <person name="Ashton N."/>
            <person name="Barbazuk W.B."/>
            <person name="Barker E."/>
            <person name="Bennetzen J."/>
            <person name="Bezanilla M."/>
            <person name="Blankenship R."/>
            <person name="Cho S.H."/>
            <person name="Dutcher S."/>
            <person name="Estelle M."/>
            <person name="Fawcett J.A."/>
            <person name="Gundlach H."/>
            <person name="Hanada K."/>
            <person name="Heyl A."/>
            <person name="Hicks K.A."/>
            <person name="Hugh J."/>
            <person name="Lohr M."/>
            <person name="Mayer K."/>
            <person name="Melkozernov A."/>
            <person name="Murata T."/>
            <person name="Nelson D."/>
            <person name="Pils B."/>
            <person name="Prigge M."/>
            <person name="Reiss B."/>
            <person name="Renner T."/>
            <person name="Rombauts S."/>
            <person name="Rushton P."/>
            <person name="Sanderfoot A."/>
            <person name="Schween G."/>
            <person name="Shiu S.-H."/>
            <person name="Stueber K."/>
            <person name="Theodoulou F.L."/>
            <person name="Tu H."/>
            <person name="Van de Peer Y."/>
            <person name="Verrier P.J."/>
            <person name="Waters E."/>
            <person name="Wood A."/>
            <person name="Yang L."/>
            <person name="Cove D."/>
            <person name="Cuming A."/>
            <person name="Hasebe M."/>
            <person name="Lucas S."/>
            <person name="Mishler D.B."/>
            <person name="Reski R."/>
            <person name="Grigoriev I."/>
            <person name="Quatrano R.S."/>
            <person name="Boore J.L."/>
        </authorList>
    </citation>
    <scope>NUCLEOTIDE SEQUENCE [LARGE SCALE GENOMIC DNA]</scope>
    <source>
        <strain evidence="3 4">cv. Gransden 2004</strain>
    </source>
</reference>
<organism evidence="2">
    <name type="scientific">Physcomitrium patens</name>
    <name type="common">Spreading-leaved earth moss</name>
    <name type="synonym">Physcomitrella patens</name>
    <dbReference type="NCBI Taxonomy" id="3218"/>
    <lineage>
        <taxon>Eukaryota</taxon>
        <taxon>Viridiplantae</taxon>
        <taxon>Streptophyta</taxon>
        <taxon>Embryophyta</taxon>
        <taxon>Bryophyta</taxon>
        <taxon>Bryophytina</taxon>
        <taxon>Bryopsida</taxon>
        <taxon>Funariidae</taxon>
        <taxon>Funariales</taxon>
        <taxon>Funariaceae</taxon>
        <taxon>Physcomitrium</taxon>
    </lineage>
</organism>
<dbReference type="RefSeq" id="XP_024358876.1">
    <property type="nucleotide sequence ID" value="XM_024503108.2"/>
</dbReference>
<dbReference type="PANTHER" id="PTHR31672">
    <property type="entry name" value="BNACNNG10540D PROTEIN"/>
    <property type="match status" value="1"/>
</dbReference>
<feature type="domain" description="F-box" evidence="1">
    <location>
        <begin position="10"/>
        <end position="58"/>
    </location>
</feature>
<dbReference type="InterPro" id="IPR001810">
    <property type="entry name" value="F-box_dom"/>
</dbReference>
<dbReference type="InterPro" id="IPR050796">
    <property type="entry name" value="SCF_F-box_component"/>
</dbReference>
<dbReference type="EnsemblPlants" id="Pp3c21_19440V3.3">
    <property type="protein sequence ID" value="Pp3c21_19440V3.3"/>
    <property type="gene ID" value="Pp3c21_19440"/>
</dbReference>
<dbReference type="PROSITE" id="PS50181">
    <property type="entry name" value="FBOX"/>
    <property type="match status" value="1"/>
</dbReference>
<dbReference type="Proteomes" id="UP000006727">
    <property type="component" value="Chromosome 21"/>
</dbReference>
<dbReference type="EMBL" id="ABEU02000021">
    <property type="protein sequence ID" value="PNR32271.1"/>
    <property type="molecule type" value="Genomic_DNA"/>
</dbReference>
<keyword evidence="4" id="KW-1185">Reference proteome</keyword>
<evidence type="ECO:0000259" key="1">
    <source>
        <dbReference type="PROSITE" id="PS50181"/>
    </source>
</evidence>
<sequence length="371" mass="42828">MSTMDVDHEPAGMDDLQEDVLKLVLQRLPLLDAIRARVVCKRWWNIVPTLNTAHFLDVNPPSVSYCPLIFIRDSEESNSLTWFGFNSTRGQWERLCPLPGLPQVDIRPLNGNGKSLLGFKTTTELSQLVVGNPYMNQSWRRIPVSTETWGEVANILLVDKEDPAVFQIIAIKTAVTEVYNSYLDSWMPPRVRPGRDRLPEYTVECIKNKRINPPLCQGLLYYYRKEILISFDVEREQWTDDAIPLPHHTTSKSFQLLEYAGNLFAATENVAEGTMTVWGLRRTQPQGFTPTAEMPRELYAVMTEKHKGRKLMQLRAVGHKHRMFFWRSLNNKTVNIIVFDFLRREWSLLPSFNEPTPRDSQVFVDAASFEL</sequence>
<evidence type="ECO:0000313" key="2">
    <source>
        <dbReference type="EMBL" id="PNR32271.1"/>
    </source>
</evidence>
<dbReference type="AlphaFoldDB" id="A9U0E4"/>
<name>A9U0E4_PHYPA</name>
<dbReference type="EnsemblPlants" id="Pp3c21_19440V3.2">
    <property type="protein sequence ID" value="Pp3c21_19440V3.2"/>
    <property type="gene ID" value="Pp3c21_19440"/>
</dbReference>
<reference evidence="3" key="3">
    <citation type="submission" date="2020-12" db="UniProtKB">
        <authorList>
            <consortium name="EnsemblPlants"/>
        </authorList>
    </citation>
    <scope>IDENTIFICATION</scope>
</reference>
<dbReference type="Gramene" id="Pp3c21_19440V3.3">
    <property type="protein sequence ID" value="Pp3c21_19440V3.3"/>
    <property type="gene ID" value="Pp3c21_19440"/>
</dbReference>
<dbReference type="CDD" id="cd09917">
    <property type="entry name" value="F-box_SF"/>
    <property type="match status" value="1"/>
</dbReference>
<dbReference type="Pfam" id="PF00646">
    <property type="entry name" value="F-box"/>
    <property type="match status" value="1"/>
</dbReference>
<proteinExistence type="predicted"/>
<dbReference type="PaxDb" id="3218-PP1S401_6V6.1"/>
<accession>A9U0E4</accession>
<dbReference type="GO" id="GO:0004842">
    <property type="term" value="F:ubiquitin-protein transferase activity"/>
    <property type="evidence" value="ECO:0000318"/>
    <property type="project" value="GO_Central"/>
</dbReference>
<dbReference type="Gramene" id="Pp3c21_19440V3.2">
    <property type="protein sequence ID" value="Pp3c21_19440V3.2"/>
    <property type="gene ID" value="Pp3c21_19440"/>
</dbReference>
<dbReference type="SUPFAM" id="SSF81383">
    <property type="entry name" value="F-box domain"/>
    <property type="match status" value="1"/>
</dbReference>
<dbReference type="EnsemblPlants" id="Pp3c21_19440V3.1">
    <property type="protein sequence ID" value="Pp3c21_19440V3.1"/>
    <property type="gene ID" value="Pp3c21_19440"/>
</dbReference>
<gene>
    <name evidence="3" type="primary">LOC112273986</name>
    <name evidence="2" type="ORF">PHYPA_026397</name>
</gene>
<dbReference type="KEGG" id="ppp:112273986"/>
<dbReference type="OrthoDB" id="5314306at2759"/>
<dbReference type="RefSeq" id="XP_073385817.1">
    <property type="nucleotide sequence ID" value="XM_073529716.1"/>
</dbReference>
<dbReference type="PANTHER" id="PTHR31672:SF2">
    <property type="entry name" value="F-BOX DOMAIN-CONTAINING PROTEIN"/>
    <property type="match status" value="1"/>
</dbReference>
<protein>
    <recommendedName>
        <fullName evidence="1">F-box domain-containing protein</fullName>
    </recommendedName>
</protein>
<reference evidence="2 4" key="2">
    <citation type="journal article" date="2018" name="Plant J.">
        <title>The Physcomitrella patens chromosome-scale assembly reveals moss genome structure and evolution.</title>
        <authorList>
            <person name="Lang D."/>
            <person name="Ullrich K.K."/>
            <person name="Murat F."/>
            <person name="Fuchs J."/>
            <person name="Jenkins J."/>
            <person name="Haas F.B."/>
            <person name="Piednoel M."/>
            <person name="Gundlach H."/>
            <person name="Van Bel M."/>
            <person name="Meyberg R."/>
            <person name="Vives C."/>
            <person name="Morata J."/>
            <person name="Symeonidi A."/>
            <person name="Hiss M."/>
            <person name="Muchero W."/>
            <person name="Kamisugi Y."/>
            <person name="Saleh O."/>
            <person name="Blanc G."/>
            <person name="Decker E.L."/>
            <person name="van Gessel N."/>
            <person name="Grimwood J."/>
            <person name="Hayes R.D."/>
            <person name="Graham S.W."/>
            <person name="Gunter L.E."/>
            <person name="McDaniel S.F."/>
            <person name="Hoernstein S.N.W."/>
            <person name="Larsson A."/>
            <person name="Li F.W."/>
            <person name="Perroud P.F."/>
            <person name="Phillips J."/>
            <person name="Ranjan P."/>
            <person name="Rokshar D.S."/>
            <person name="Rothfels C.J."/>
            <person name="Schneider L."/>
            <person name="Shu S."/>
            <person name="Stevenson D.W."/>
            <person name="Thummler F."/>
            <person name="Tillich M."/>
            <person name="Villarreal Aguilar J.C."/>
            <person name="Widiez T."/>
            <person name="Wong G.K."/>
            <person name="Wymore A."/>
            <person name="Zhang Y."/>
            <person name="Zimmer A.D."/>
            <person name="Quatrano R.S."/>
            <person name="Mayer K.F.X."/>
            <person name="Goodstein D."/>
            <person name="Casacuberta J.M."/>
            <person name="Vandepoele K."/>
            <person name="Reski R."/>
            <person name="Cuming A.C."/>
            <person name="Tuskan G.A."/>
            <person name="Maumus F."/>
            <person name="Salse J."/>
            <person name="Schmutz J."/>
            <person name="Rensing S.A."/>
        </authorList>
    </citation>
    <scope>NUCLEOTIDE SEQUENCE [LARGE SCALE GENOMIC DNA]</scope>
    <source>
        <strain evidence="3 4">cv. Gransden 2004</strain>
    </source>
</reference>
<dbReference type="InterPro" id="IPR036047">
    <property type="entry name" value="F-box-like_dom_sf"/>
</dbReference>
<dbReference type="Gramene" id="Pp3c21_19440V3.1">
    <property type="protein sequence ID" value="Pp3c21_19440V3.1"/>
    <property type="gene ID" value="Pp3c21_19440"/>
</dbReference>
<evidence type="ECO:0000313" key="3">
    <source>
        <dbReference type="EnsemblPlants" id="Pp3c21_19440V3.1"/>
    </source>
</evidence>